<evidence type="ECO:0000313" key="3">
    <source>
        <dbReference type="EMBL" id="JAS41901.1"/>
    </source>
</evidence>
<feature type="region of interest" description="Disordered" evidence="1">
    <location>
        <begin position="425"/>
        <end position="533"/>
    </location>
</feature>
<evidence type="ECO:0000256" key="2">
    <source>
        <dbReference type="SAM" id="SignalP"/>
    </source>
</evidence>
<protein>
    <recommendedName>
        <fullName evidence="4">DUF4758 domain-containing protein</fullName>
    </recommendedName>
</protein>
<feature type="chain" id="PRO_5008582500" description="DUF4758 domain-containing protein" evidence="2">
    <location>
        <begin position="18"/>
        <end position="837"/>
    </location>
</feature>
<evidence type="ECO:0000256" key="1">
    <source>
        <dbReference type="SAM" id="MobiDB-lite"/>
    </source>
</evidence>
<feature type="compositionally biased region" description="Polar residues" evidence="1">
    <location>
        <begin position="438"/>
        <end position="508"/>
    </location>
</feature>
<evidence type="ECO:0008006" key="4">
    <source>
        <dbReference type="Google" id="ProtNLM"/>
    </source>
</evidence>
<gene>
    <name evidence="3" type="ORF">g.21682</name>
</gene>
<feature type="non-terminal residue" evidence="3">
    <location>
        <position position="837"/>
    </location>
</feature>
<accession>A0A1B6EVK1</accession>
<feature type="compositionally biased region" description="Basic and acidic residues" evidence="1">
    <location>
        <begin position="520"/>
        <end position="533"/>
    </location>
</feature>
<proteinExistence type="predicted"/>
<sequence>MMSWPVILSYLMVLTDAHSPLQSDEYFEYYEDEKHHYMLEDPENASSTVEHTIPPVYKVVSPADTTTDEELRLRAIQKEITSNNNVTHLSNEATQSSQLESVSINNVSNLIPQTVQHEGIPHYNSSTYPTQESPTAAVPRHSDRNRIEETKEDMFTKSALNNTHKALPQENISGAVEPIQKNLILNNAYNSVNDSRVPISPAVEIKNISESFQTGLQPRQSLQGLEKVKIYRNSSHNKKPKVIHPFGETPVVHIADILTKYKRVYGKGKPSNKTSFLIKKPWHIQTDNNKSDNSNSNRKENLYYIIKESPKFLNSDGSHIKIINVSHVSQDIISKDKVTKLPAIKYRNKGFGIDNINYVGDKLLTDLKHNSKPNSSKHLKFNISRDTNRNSEKRSNQDNLNLLALTDETPLFRNKSISNSNFHVELSSSESSPVDISPGTTSSPMDVSSYTTLSPVDISQGTTSSPMDVSSDTTSSRGNVSSDTTSVPVDYSSYESSPQISINNTQHLPYNDVKPGSNTSDHHDTFESSHLSSDKHEPKILDWSEQNDNPTTVLKLKTRYGIPKTNELKIAEPTNNLPEHYQPVKDFNSSSIPGIIEYEESLKPTSYLGYNDTNTNNSENIGTAKSNDRHLEIHDVANNFKENLNASFEYPSNSILFHNNISLNEINKPVELIVLNKNESDTKSRLEIQPMNDVMLHNFENISYPLNYTIKEKYIPLPRNASGFEILRKLNVSIPLELYKLPPRVKMITTKVLKKRRVKKPRRIALEDHMKPNTSLSYTLSDDEKVEEKSNSINITNIVLPVLENTPTFTENETSADVRIVKDVKTSDVPNSNNIND</sequence>
<dbReference type="EMBL" id="GECZ01027868">
    <property type="protein sequence ID" value="JAS41901.1"/>
    <property type="molecule type" value="Transcribed_RNA"/>
</dbReference>
<keyword evidence="2" id="KW-0732">Signal</keyword>
<feature type="region of interest" description="Disordered" evidence="1">
    <location>
        <begin position="369"/>
        <end position="401"/>
    </location>
</feature>
<dbReference type="AlphaFoldDB" id="A0A1B6EVK1"/>
<feature type="compositionally biased region" description="Basic and acidic residues" evidence="1">
    <location>
        <begin position="386"/>
        <end position="396"/>
    </location>
</feature>
<reference evidence="3" key="1">
    <citation type="submission" date="2015-11" db="EMBL/GenBank/DDBJ databases">
        <title>De novo transcriptome assembly of four potential Pierce s Disease insect vectors from Arizona vineyards.</title>
        <authorList>
            <person name="Tassone E.E."/>
        </authorList>
    </citation>
    <scope>NUCLEOTIDE SEQUENCE</scope>
</reference>
<feature type="signal peptide" evidence="2">
    <location>
        <begin position="1"/>
        <end position="17"/>
    </location>
</feature>
<organism evidence="3">
    <name type="scientific">Cuerna arida</name>
    <dbReference type="NCBI Taxonomy" id="1464854"/>
    <lineage>
        <taxon>Eukaryota</taxon>
        <taxon>Metazoa</taxon>
        <taxon>Ecdysozoa</taxon>
        <taxon>Arthropoda</taxon>
        <taxon>Hexapoda</taxon>
        <taxon>Insecta</taxon>
        <taxon>Pterygota</taxon>
        <taxon>Neoptera</taxon>
        <taxon>Paraneoptera</taxon>
        <taxon>Hemiptera</taxon>
        <taxon>Auchenorrhyncha</taxon>
        <taxon>Membracoidea</taxon>
        <taxon>Cicadellidae</taxon>
        <taxon>Cicadellinae</taxon>
        <taxon>Proconiini</taxon>
        <taxon>Cuerna</taxon>
    </lineage>
</organism>
<name>A0A1B6EVK1_9HEMI</name>